<evidence type="ECO:0000313" key="3">
    <source>
        <dbReference type="Proteomes" id="UP000321386"/>
    </source>
</evidence>
<reference evidence="2 3" key="1">
    <citation type="submission" date="2019-07" db="EMBL/GenBank/DDBJ databases">
        <title>Whole genome shotgun sequence of Cellulomonas persica NBRC 101101.</title>
        <authorList>
            <person name="Hosoyama A."/>
            <person name="Uohara A."/>
            <person name="Ohji S."/>
            <person name="Ichikawa N."/>
        </authorList>
    </citation>
    <scope>NUCLEOTIDE SEQUENCE [LARGE SCALE GENOMIC DNA]</scope>
    <source>
        <strain evidence="2 3">NBRC 101101</strain>
    </source>
</reference>
<dbReference type="SUPFAM" id="SSF50118">
    <property type="entry name" value="Cell growth inhibitor/plasmid maintenance toxic component"/>
    <property type="match status" value="1"/>
</dbReference>
<feature type="transmembrane region" description="Helical" evidence="1">
    <location>
        <begin position="39"/>
        <end position="57"/>
    </location>
</feature>
<organism evidence="2 3">
    <name type="scientific">Cellulomonas persica</name>
    <dbReference type="NCBI Taxonomy" id="76861"/>
    <lineage>
        <taxon>Bacteria</taxon>
        <taxon>Bacillati</taxon>
        <taxon>Actinomycetota</taxon>
        <taxon>Actinomycetes</taxon>
        <taxon>Micrococcales</taxon>
        <taxon>Cellulomonadaceae</taxon>
        <taxon>Cellulomonas</taxon>
    </lineage>
</organism>
<keyword evidence="1" id="KW-0812">Transmembrane</keyword>
<dbReference type="RefSeq" id="WP_246783814.1">
    <property type="nucleotide sequence ID" value="NZ_BJUA01000007.1"/>
</dbReference>
<evidence type="ECO:0000313" key="2">
    <source>
        <dbReference type="EMBL" id="GEK17926.1"/>
    </source>
</evidence>
<keyword evidence="3" id="KW-1185">Reference proteome</keyword>
<dbReference type="AlphaFoldDB" id="A0A510UTV7"/>
<dbReference type="EMBL" id="BJUA01000007">
    <property type="protein sequence ID" value="GEK17926.1"/>
    <property type="molecule type" value="Genomic_DNA"/>
</dbReference>
<comment type="caution">
    <text evidence="2">The sequence shown here is derived from an EMBL/GenBank/DDBJ whole genome shotgun (WGS) entry which is preliminary data.</text>
</comment>
<gene>
    <name evidence="2" type="ORF">CPE01_16590</name>
</gene>
<protein>
    <submittedName>
        <fullName evidence="2">Uncharacterized protein</fullName>
    </submittedName>
</protein>
<keyword evidence="1" id="KW-1133">Transmembrane helix</keyword>
<dbReference type="Pfam" id="PF02452">
    <property type="entry name" value="PemK_toxin"/>
    <property type="match status" value="1"/>
</dbReference>
<dbReference type="GO" id="GO:0003677">
    <property type="term" value="F:DNA binding"/>
    <property type="evidence" value="ECO:0007669"/>
    <property type="project" value="InterPro"/>
</dbReference>
<keyword evidence="1" id="KW-0472">Membrane</keyword>
<dbReference type="Proteomes" id="UP000321386">
    <property type="component" value="Unassembled WGS sequence"/>
</dbReference>
<name>A0A510UTV7_9CELL</name>
<evidence type="ECO:0000256" key="1">
    <source>
        <dbReference type="SAM" id="Phobius"/>
    </source>
</evidence>
<proteinExistence type="predicted"/>
<accession>A0A510UTV7</accession>
<sequence length="168" mass="18606">MPAAVDVPDDRLVERVLASAQEWLATPLDWLGERTDLELALVAAAVVTLLVVVRTLIRRRVRGGPRPGEIWFARVPFDDGPGAKDRPVLVLRRERRRVVVARFTSQDKSGRRDHVRAPAGLPGMLVQGWVDLAPRTLPRGAFRRRVGDAGAATVLWFEQAREKAAPAP</sequence>
<dbReference type="InterPro" id="IPR003477">
    <property type="entry name" value="PemK-like"/>
</dbReference>